<keyword evidence="1" id="KW-0472">Membrane</keyword>
<keyword evidence="3" id="KW-1185">Reference proteome</keyword>
<reference evidence="2 3" key="1">
    <citation type="submission" date="2020-08" db="EMBL/GenBank/DDBJ databases">
        <title>Genomic Encyclopedia of Type Strains, Phase III (KMG-III): the genomes of soil and plant-associated and newly described type strains.</title>
        <authorList>
            <person name="Whitman W."/>
        </authorList>
    </citation>
    <scope>NUCLEOTIDE SEQUENCE [LARGE SCALE GENOMIC DNA]</scope>
    <source>
        <strain evidence="2 3">CECT 5862</strain>
    </source>
</reference>
<protein>
    <recommendedName>
        <fullName evidence="4">ABC transporter permease</fullName>
    </recommendedName>
</protein>
<comment type="caution">
    <text evidence="2">The sequence shown here is derived from an EMBL/GenBank/DDBJ whole genome shotgun (WGS) entry which is preliminary data.</text>
</comment>
<organism evidence="2 3">
    <name type="scientific">Paenibacillus phyllosphaerae</name>
    <dbReference type="NCBI Taxonomy" id="274593"/>
    <lineage>
        <taxon>Bacteria</taxon>
        <taxon>Bacillati</taxon>
        <taxon>Bacillota</taxon>
        <taxon>Bacilli</taxon>
        <taxon>Bacillales</taxon>
        <taxon>Paenibacillaceae</taxon>
        <taxon>Paenibacillus</taxon>
    </lineage>
</organism>
<evidence type="ECO:0000256" key="1">
    <source>
        <dbReference type="SAM" id="Phobius"/>
    </source>
</evidence>
<feature type="transmembrane region" description="Helical" evidence="1">
    <location>
        <begin position="153"/>
        <end position="173"/>
    </location>
</feature>
<name>A0A7W5B4S9_9BACL</name>
<accession>A0A7W5B4S9</accession>
<proteinExistence type="predicted"/>
<feature type="transmembrane region" description="Helical" evidence="1">
    <location>
        <begin position="124"/>
        <end position="147"/>
    </location>
</feature>
<sequence length="231" mass="25742">MRLFSLLHYNHTLYLRSFRYFPPVLLYLVILVWVYTVVPNPVMESYAFSATLLFAITAWLGYGFIDAEHPTQLTVTMLHARSLVRTVIAKLLYLWLFTMPLALFAVLYPALFHKFDRTPAAHELLLATASHLALSLLGIAVSVFFTSRFVPKLSTAVTGLLTVVAVSVAGEGIRHALPEGARFLGWLLPPVHAVYGALNDNSGIALSCLWCGAYSLLLLAVFIRCFRRQGL</sequence>
<gene>
    <name evidence="2" type="ORF">FHS18_006489</name>
</gene>
<keyword evidence="1" id="KW-1133">Transmembrane helix</keyword>
<feature type="transmembrane region" description="Helical" evidence="1">
    <location>
        <begin position="204"/>
        <end position="226"/>
    </location>
</feature>
<feature type="transmembrane region" description="Helical" evidence="1">
    <location>
        <begin position="20"/>
        <end position="38"/>
    </location>
</feature>
<dbReference type="EMBL" id="JACHXK010000030">
    <property type="protein sequence ID" value="MBB3114368.1"/>
    <property type="molecule type" value="Genomic_DNA"/>
</dbReference>
<evidence type="ECO:0000313" key="3">
    <source>
        <dbReference type="Proteomes" id="UP000570361"/>
    </source>
</evidence>
<keyword evidence="1" id="KW-0812">Transmembrane</keyword>
<evidence type="ECO:0008006" key="4">
    <source>
        <dbReference type="Google" id="ProtNLM"/>
    </source>
</evidence>
<dbReference type="Proteomes" id="UP000570361">
    <property type="component" value="Unassembled WGS sequence"/>
</dbReference>
<feature type="transmembrane region" description="Helical" evidence="1">
    <location>
        <begin position="92"/>
        <end position="112"/>
    </location>
</feature>
<evidence type="ECO:0000313" key="2">
    <source>
        <dbReference type="EMBL" id="MBB3114368.1"/>
    </source>
</evidence>
<feature type="transmembrane region" description="Helical" evidence="1">
    <location>
        <begin position="45"/>
        <end position="65"/>
    </location>
</feature>
<dbReference type="RefSeq" id="WP_183604402.1">
    <property type="nucleotide sequence ID" value="NZ_JACHXK010000030.1"/>
</dbReference>
<dbReference type="AlphaFoldDB" id="A0A7W5B4S9"/>